<dbReference type="PANTHER" id="PTHR42947:SF1">
    <property type="entry name" value="COB--COM HETERODISULFIDE REDUCTASE SUBUNIT B 1"/>
    <property type="match status" value="1"/>
</dbReference>
<dbReference type="GO" id="GO:0016491">
    <property type="term" value="F:oxidoreductase activity"/>
    <property type="evidence" value="ECO:0007669"/>
    <property type="project" value="UniProtKB-KW"/>
</dbReference>
<proteinExistence type="predicted"/>
<dbReference type="PANTHER" id="PTHR42947">
    <property type="entry name" value="COB--COM HETERODISULFIDE REDUCTASE SUBUNIT B 1"/>
    <property type="match status" value="1"/>
</dbReference>
<sequence>MMKFAYFPGCVAKGSSREVEDAMRSVVDGLGITLVEMPGAACCGAGVMKQGNHRLQLAINARTFAMAEEQGLDVLTPCATCQGNMYEDLALLLEDEPLRSEINDVLERTTGMRFEGNL</sequence>
<dbReference type="InterPro" id="IPR051278">
    <property type="entry name" value="HdrB/HdrD_reductase"/>
</dbReference>
<evidence type="ECO:0000313" key="3">
    <source>
        <dbReference type="EMBL" id="SVD06316.1"/>
    </source>
</evidence>
<reference evidence="3" key="1">
    <citation type="submission" date="2018-05" db="EMBL/GenBank/DDBJ databases">
        <authorList>
            <person name="Lanie J.A."/>
            <person name="Ng W.-L."/>
            <person name="Kazmierczak K.M."/>
            <person name="Andrzejewski T.M."/>
            <person name="Davidsen T.M."/>
            <person name="Wayne K.J."/>
            <person name="Tettelin H."/>
            <person name="Glass J.I."/>
            <person name="Rusch D."/>
            <person name="Podicherti R."/>
            <person name="Tsui H.-C.T."/>
            <person name="Winkler M.E."/>
        </authorList>
    </citation>
    <scope>NUCLEOTIDE SEQUENCE</scope>
</reference>
<gene>
    <name evidence="3" type="ORF">METZ01_LOCUS359170</name>
</gene>
<feature type="non-terminal residue" evidence="3">
    <location>
        <position position="118"/>
    </location>
</feature>
<dbReference type="EMBL" id="UINC01127295">
    <property type="protein sequence ID" value="SVD06316.1"/>
    <property type="molecule type" value="Genomic_DNA"/>
</dbReference>
<organism evidence="3">
    <name type="scientific">marine metagenome</name>
    <dbReference type="NCBI Taxonomy" id="408172"/>
    <lineage>
        <taxon>unclassified sequences</taxon>
        <taxon>metagenomes</taxon>
        <taxon>ecological metagenomes</taxon>
    </lineage>
</organism>
<dbReference type="Pfam" id="PF02754">
    <property type="entry name" value="CCG"/>
    <property type="match status" value="1"/>
</dbReference>
<dbReference type="InterPro" id="IPR004017">
    <property type="entry name" value="Cys_rich_dom"/>
</dbReference>
<evidence type="ECO:0000256" key="1">
    <source>
        <dbReference type="ARBA" id="ARBA00023002"/>
    </source>
</evidence>
<dbReference type="Gene3D" id="1.20.1050.140">
    <property type="match status" value="1"/>
</dbReference>
<dbReference type="AlphaFoldDB" id="A0A382S8V4"/>
<name>A0A382S8V4_9ZZZZ</name>
<accession>A0A382S8V4</accession>
<evidence type="ECO:0000259" key="2">
    <source>
        <dbReference type="Pfam" id="PF02754"/>
    </source>
</evidence>
<keyword evidence="1" id="KW-0560">Oxidoreductase</keyword>
<protein>
    <recommendedName>
        <fullName evidence="2">Cysteine-rich domain-containing protein</fullName>
    </recommendedName>
</protein>
<feature type="domain" description="Cysteine-rich" evidence="2">
    <location>
        <begin position="5"/>
        <end position="85"/>
    </location>
</feature>